<reference evidence="1" key="1">
    <citation type="submission" date="2020-03" db="EMBL/GenBank/DDBJ databases">
        <title>Spirochaetal bacteria isolated from arthropods constitute a novel genus Entomospira genus novum within the order Spirochaetales.</title>
        <authorList>
            <person name="Grana-Miraglia L."/>
            <person name="Sikutova S."/>
            <person name="Fingerle V."/>
            <person name="Sing A."/>
            <person name="Castillo-Ramirez S."/>
            <person name="Margos G."/>
            <person name="Rudolf I."/>
        </authorList>
    </citation>
    <scope>NUCLEOTIDE SEQUENCE</scope>
    <source>
        <strain evidence="1">BR208</strain>
    </source>
</reference>
<sequence>MAENFYCEYCGTKNSSIAGLVNLSCSKSPTKKHVLYEGTEKSQYACKHCGTKNSSIAGLVSLSCSKSPTKKHVPAR</sequence>
<keyword evidence="2" id="KW-1185">Reference proteome</keyword>
<gene>
    <name evidence="1" type="ORF">HCT46_04310</name>
</gene>
<evidence type="ECO:0000313" key="2">
    <source>
        <dbReference type="Proteomes" id="UP000752013"/>
    </source>
</evidence>
<evidence type="ECO:0000313" key="1">
    <source>
        <dbReference type="EMBL" id="NIZ47138.1"/>
    </source>
</evidence>
<dbReference type="AlphaFoldDB" id="A0A968GCX1"/>
<accession>A0A968GCX1</accession>
<protein>
    <submittedName>
        <fullName evidence="1">Uncharacterized protein</fullName>
    </submittedName>
</protein>
<organism evidence="1 2">
    <name type="scientific">Entomospira nematocerorum</name>
    <dbReference type="NCBI Taxonomy" id="2719987"/>
    <lineage>
        <taxon>Bacteria</taxon>
        <taxon>Pseudomonadati</taxon>
        <taxon>Spirochaetota</taxon>
        <taxon>Spirochaetia</taxon>
        <taxon>Spirochaetales</taxon>
        <taxon>Spirochaetaceae</taxon>
        <taxon>Entomospira</taxon>
    </lineage>
</organism>
<name>A0A968GCX1_9SPIO</name>
<comment type="caution">
    <text evidence="1">The sequence shown here is derived from an EMBL/GenBank/DDBJ whole genome shotgun (WGS) entry which is preliminary data.</text>
</comment>
<proteinExistence type="predicted"/>
<dbReference type="EMBL" id="JAATLK010000001">
    <property type="protein sequence ID" value="NIZ47138.1"/>
    <property type="molecule type" value="Genomic_DNA"/>
</dbReference>
<dbReference type="Proteomes" id="UP000752013">
    <property type="component" value="Unassembled WGS sequence"/>
</dbReference>